<gene>
    <name evidence="1" type="ORF">SAMN02910406_02063</name>
</gene>
<reference evidence="1 2" key="1">
    <citation type="submission" date="2016-10" db="EMBL/GenBank/DDBJ databases">
        <authorList>
            <person name="de Groot N.N."/>
        </authorList>
    </citation>
    <scope>NUCLEOTIDE SEQUENCE [LARGE SCALE GENOMIC DNA]</scope>
    <source>
        <strain evidence="1 2">AR67</strain>
    </source>
</reference>
<sequence>MFKVVEVWECPKQADTVRILTPLVYGNSTDPGNSYCSVTLRSEAEFDMSTVTDGNDLTETVSGITTKLTAEDILLDGSTVTTTRVDDDDIDTINGRATKWEGRDMALVVYPDTGTFLPQDAKLIVKVGSEINNASAAGAVYHLNSDGKFIIPLGAMTNSPYDDVEIALASDEFPMGETTYSMIAELMASNSLEEVSPMNGTLLAYGTLTYKASPVEVPPPPPSPSLKITSSSRTVAPGENISFDVKTINSTLNKITAVIYQKGSSWDNKTIVMNEDELKDVNVETSADAASPTNMMLSFTAPDSSEDKSYMLVVYVKDSNDDIVMTVPYYFLAVYADN</sequence>
<evidence type="ECO:0000313" key="1">
    <source>
        <dbReference type="EMBL" id="SFC61876.1"/>
    </source>
</evidence>
<dbReference type="Proteomes" id="UP000182192">
    <property type="component" value="Unassembled WGS sequence"/>
</dbReference>
<dbReference type="EMBL" id="FOKQ01000016">
    <property type="protein sequence ID" value="SFC61876.1"/>
    <property type="molecule type" value="Genomic_DNA"/>
</dbReference>
<name>A0A1I1KLY4_RUMAL</name>
<proteinExistence type="predicted"/>
<evidence type="ECO:0000313" key="2">
    <source>
        <dbReference type="Proteomes" id="UP000182192"/>
    </source>
</evidence>
<accession>A0A1I1KLY4</accession>
<protein>
    <submittedName>
        <fullName evidence="1">Uncharacterized protein</fullName>
    </submittedName>
</protein>
<organism evidence="1 2">
    <name type="scientific">Ruminococcus albus</name>
    <dbReference type="NCBI Taxonomy" id="1264"/>
    <lineage>
        <taxon>Bacteria</taxon>
        <taxon>Bacillati</taxon>
        <taxon>Bacillota</taxon>
        <taxon>Clostridia</taxon>
        <taxon>Eubacteriales</taxon>
        <taxon>Oscillospiraceae</taxon>
        <taxon>Ruminococcus</taxon>
    </lineage>
</organism>
<dbReference type="AlphaFoldDB" id="A0A1I1KLY4"/>